<dbReference type="PANTHER" id="PTHR19303">
    <property type="entry name" value="TRANSPOSON"/>
    <property type="match status" value="1"/>
</dbReference>
<comment type="caution">
    <text evidence="3">The sequence shown here is derived from an EMBL/GenBank/DDBJ whole genome shotgun (WGS) entry which is preliminary data.</text>
</comment>
<accession>A0AAU9VC72</accession>
<feature type="compositionally biased region" description="Acidic residues" evidence="1">
    <location>
        <begin position="446"/>
        <end position="460"/>
    </location>
</feature>
<dbReference type="Proteomes" id="UP001153954">
    <property type="component" value="Unassembled WGS sequence"/>
</dbReference>
<evidence type="ECO:0000313" key="4">
    <source>
        <dbReference type="Proteomes" id="UP001153954"/>
    </source>
</evidence>
<evidence type="ECO:0000313" key="3">
    <source>
        <dbReference type="EMBL" id="CAH2108940.1"/>
    </source>
</evidence>
<dbReference type="EMBL" id="CAKOGL010000044">
    <property type="protein sequence ID" value="CAH2108940.1"/>
    <property type="molecule type" value="Genomic_DNA"/>
</dbReference>
<dbReference type="InterPro" id="IPR050863">
    <property type="entry name" value="CenT-Element_Derived"/>
</dbReference>
<dbReference type="AlphaFoldDB" id="A0AAU9VC72"/>
<dbReference type="GO" id="GO:0005634">
    <property type="term" value="C:nucleus"/>
    <property type="evidence" value="ECO:0007669"/>
    <property type="project" value="TreeGrafter"/>
</dbReference>
<dbReference type="Pfam" id="PF03184">
    <property type="entry name" value="DDE_1"/>
    <property type="match status" value="1"/>
</dbReference>
<dbReference type="InterPro" id="IPR036397">
    <property type="entry name" value="RNaseH_sf"/>
</dbReference>
<name>A0AAU9VC72_EUPED</name>
<dbReference type="PANTHER" id="PTHR19303:SF74">
    <property type="entry name" value="POGO TRANSPOSABLE ELEMENT WITH KRAB DOMAIN"/>
    <property type="match status" value="1"/>
</dbReference>
<dbReference type="InterPro" id="IPR004875">
    <property type="entry name" value="DDE_SF_endonuclease_dom"/>
</dbReference>
<organism evidence="3 4">
    <name type="scientific">Euphydryas editha</name>
    <name type="common">Edith's checkerspot</name>
    <dbReference type="NCBI Taxonomy" id="104508"/>
    <lineage>
        <taxon>Eukaryota</taxon>
        <taxon>Metazoa</taxon>
        <taxon>Ecdysozoa</taxon>
        <taxon>Arthropoda</taxon>
        <taxon>Hexapoda</taxon>
        <taxon>Insecta</taxon>
        <taxon>Pterygota</taxon>
        <taxon>Neoptera</taxon>
        <taxon>Endopterygota</taxon>
        <taxon>Lepidoptera</taxon>
        <taxon>Glossata</taxon>
        <taxon>Ditrysia</taxon>
        <taxon>Papilionoidea</taxon>
        <taxon>Nymphalidae</taxon>
        <taxon>Nymphalinae</taxon>
        <taxon>Euphydryas</taxon>
    </lineage>
</organism>
<protein>
    <recommendedName>
        <fullName evidence="2">DDE-1 domain-containing protein</fullName>
    </recommendedName>
</protein>
<feature type="compositionally biased region" description="Basic and acidic residues" evidence="1">
    <location>
        <begin position="463"/>
        <end position="477"/>
    </location>
</feature>
<feature type="region of interest" description="Disordered" evidence="1">
    <location>
        <begin position="440"/>
        <end position="514"/>
    </location>
</feature>
<dbReference type="GO" id="GO:0003677">
    <property type="term" value="F:DNA binding"/>
    <property type="evidence" value="ECO:0007669"/>
    <property type="project" value="TreeGrafter"/>
</dbReference>
<keyword evidence="4" id="KW-1185">Reference proteome</keyword>
<evidence type="ECO:0000259" key="2">
    <source>
        <dbReference type="Pfam" id="PF03184"/>
    </source>
</evidence>
<proteinExistence type="predicted"/>
<evidence type="ECO:0000256" key="1">
    <source>
        <dbReference type="SAM" id="MobiDB-lite"/>
    </source>
</evidence>
<feature type="domain" description="DDE-1" evidence="2">
    <location>
        <begin position="208"/>
        <end position="342"/>
    </location>
</feature>
<gene>
    <name evidence="3" type="ORF">EEDITHA_LOCUS22831</name>
</gene>
<dbReference type="Gene3D" id="3.30.420.10">
    <property type="entry name" value="Ribonuclease H-like superfamily/Ribonuclease H"/>
    <property type="match status" value="1"/>
</dbReference>
<reference evidence="3" key="1">
    <citation type="submission" date="2022-03" db="EMBL/GenBank/DDBJ databases">
        <authorList>
            <person name="Tunstrom K."/>
        </authorList>
    </citation>
    <scope>NUCLEOTIDE SEQUENCE</scope>
</reference>
<sequence length="613" mass="70229">MPREYKPSRKKNYKRYDPFIIEKALQEYNSSKQSFMQISRKYEIPKSVLHRHNTFVMKQQGGQTALTPEEEDYLVKYINVCSEWGYPLEPIDFRNIVKGYLDKMGIEVKKFKNNMPGPDFMTSFLKRHKNKISSRLSQNIKRSRAAVSPETINEYFGELETSLQGIPPCNIINYDETNLTDDPGRKRVLVKRTVKYPERVMNHTKGSTSIMMAAAADGTLLPPYVVYKAQNMYDTWRQNGPKGCRYNCTQSGWFDGVTFQDWVKTIAMPYFSDKIGTKILIGDNLASHLSIDLIKECEECNIKFVFLPANSTHLTQPLDVAFFRPLKSAWRDILFNWKKTDGRTQATIPKNVFPSLLKKLLKKIDSNVNHNILAGFDKCGIRPINKQKVLDRLPSYTPTELTGFKEVIDETVLSMLKEMRYGTGSQRSYKKKKIDVVAGRSVENMPAEESDEDDLEEASDNDNVTKEDTDNKHDNTDPKPNSKAGCSWLNIEGPKTTTKNLEKLENAGPTKQKINKEEKTLHTTNKTKTEKGMKTTNKSLIKKTKAQHPLKINIKKQNSPEPTSNNTMDINSMPVVFEDFFTVLDEIEIDSSNKLTADNLFEETTSEKKIQLI</sequence>